<reference evidence="2" key="1">
    <citation type="submission" date="2020-09" db="EMBL/GenBank/DDBJ databases">
        <title>Novel species of Mucilaginibacter isolated from a glacier on the Tibetan Plateau.</title>
        <authorList>
            <person name="Liu Q."/>
            <person name="Xin Y.-H."/>
        </authorList>
    </citation>
    <scope>NUCLEOTIDE SEQUENCE</scope>
    <source>
        <strain evidence="2">ZB1P21</strain>
    </source>
</reference>
<dbReference type="Proteomes" id="UP000619078">
    <property type="component" value="Unassembled WGS sequence"/>
</dbReference>
<feature type="chain" id="PRO_5036835567" description="PBCV-specific basic adaptor domain-containing protein" evidence="1">
    <location>
        <begin position="23"/>
        <end position="113"/>
    </location>
</feature>
<evidence type="ECO:0000256" key="1">
    <source>
        <dbReference type="SAM" id="SignalP"/>
    </source>
</evidence>
<evidence type="ECO:0000313" key="3">
    <source>
        <dbReference type="Proteomes" id="UP000619078"/>
    </source>
</evidence>
<dbReference type="AlphaFoldDB" id="A0A926NK84"/>
<evidence type="ECO:0008006" key="4">
    <source>
        <dbReference type="Google" id="ProtNLM"/>
    </source>
</evidence>
<feature type="signal peptide" evidence="1">
    <location>
        <begin position="1"/>
        <end position="22"/>
    </location>
</feature>
<dbReference type="RefSeq" id="WP_191162000.1">
    <property type="nucleotide sequence ID" value="NZ_JACWMX010000002.1"/>
</dbReference>
<accession>A0A926NK84</accession>
<proteinExistence type="predicted"/>
<comment type="caution">
    <text evidence="2">The sequence shown here is derived from an EMBL/GenBank/DDBJ whole genome shotgun (WGS) entry which is preliminary data.</text>
</comment>
<keyword evidence="1" id="KW-0732">Signal</keyword>
<sequence length="113" mass="11934">MKRLFKSALFAASLFAASSTFAQTHKDSTLGGKISNGAKKGWKATKKTAVKVGNGTAEVASKGAAAVADKKFDGKVAPNGETVYIDKNSAYYYVNGKGKHVYVKKATLVNKPM</sequence>
<evidence type="ECO:0000313" key="2">
    <source>
        <dbReference type="EMBL" id="MBD1392766.1"/>
    </source>
</evidence>
<organism evidence="2 3">
    <name type="scientific">Mucilaginibacter glaciei</name>
    <dbReference type="NCBI Taxonomy" id="2772109"/>
    <lineage>
        <taxon>Bacteria</taxon>
        <taxon>Pseudomonadati</taxon>
        <taxon>Bacteroidota</taxon>
        <taxon>Sphingobacteriia</taxon>
        <taxon>Sphingobacteriales</taxon>
        <taxon>Sphingobacteriaceae</taxon>
        <taxon>Mucilaginibacter</taxon>
    </lineage>
</organism>
<dbReference type="EMBL" id="JACWMX010000002">
    <property type="protein sequence ID" value="MBD1392766.1"/>
    <property type="molecule type" value="Genomic_DNA"/>
</dbReference>
<protein>
    <recommendedName>
        <fullName evidence="4">PBCV-specific basic adaptor domain-containing protein</fullName>
    </recommendedName>
</protein>
<gene>
    <name evidence="2" type="ORF">IDJ76_06630</name>
</gene>
<keyword evidence="3" id="KW-1185">Reference proteome</keyword>
<name>A0A926NK84_9SPHI</name>